<evidence type="ECO:0000313" key="3">
    <source>
        <dbReference type="Proteomes" id="UP000284842"/>
    </source>
</evidence>
<feature type="domain" description="SMP-30/Gluconolactonase/LRE-like region" evidence="1">
    <location>
        <begin position="204"/>
        <end position="380"/>
    </location>
</feature>
<keyword evidence="3" id="KW-1185">Reference proteome</keyword>
<dbReference type="PANTHER" id="PTHR47064">
    <property type="entry name" value="PUTATIVE (AFU_ORTHOLOGUE AFUA_1G08990)-RELATED"/>
    <property type="match status" value="1"/>
</dbReference>
<comment type="caution">
    <text evidence="2">The sequence shown here is derived from an EMBL/GenBank/DDBJ whole genome shotgun (WGS) entry which is preliminary data.</text>
</comment>
<evidence type="ECO:0000313" key="2">
    <source>
        <dbReference type="EMBL" id="PPR00677.1"/>
    </source>
</evidence>
<accession>A0A409YCC9</accession>
<sequence length="405" mass="43559">MLLSRVWLTRADDDDANDNDDSPNAPKVIPPQSVFLSPDSFAVLGPNGSFRNSSSALFNPTKTAVPFFQIFNQEFLEILGDNPSFHRVAQNTTFAFAHEAPIYVPETDEVFFGSNDGGALGQSDLNRNNKVGKISMAAVETALQSLNGQLGPVNVPVTELDLPDTIQMTNGGTGPLNSNLVLITSGRGTRPPSVALVNPHPPFNATVLLDNFFGRQFNSLNDAKIHPKSGAIFFTDNSYGFVNRFRGPLFIPPQVYRLDPVTRAVRVVATDFNKCNGVAFDPEGKIAYVTDTGAAGSTLDQTLPATIYAYDVDEETQTFMNRRVFAYADTGIPDGVQVDADGNVYAGCGDGVQVWSKKGVLLGKFFIGTVSANMAFAGDGRLVILAETAIYVAKIAAKEGKVKFP</sequence>
<dbReference type="InterPro" id="IPR013658">
    <property type="entry name" value="SGL"/>
</dbReference>
<proteinExistence type="predicted"/>
<dbReference type="EMBL" id="NHTK01001298">
    <property type="protein sequence ID" value="PPR00677.1"/>
    <property type="molecule type" value="Genomic_DNA"/>
</dbReference>
<dbReference type="InterPro" id="IPR011042">
    <property type="entry name" value="6-blade_b-propeller_TolB-like"/>
</dbReference>
<dbReference type="Proteomes" id="UP000284842">
    <property type="component" value="Unassembled WGS sequence"/>
</dbReference>
<dbReference type="STRING" id="181874.A0A409YCC9"/>
<dbReference type="InParanoid" id="A0A409YCC9"/>
<dbReference type="PANTHER" id="PTHR47064:SF2">
    <property type="entry name" value="SMP-30_GLUCONOLACTONASE_LRE-LIKE REGION DOMAIN-CONTAINING PROTEIN-RELATED"/>
    <property type="match status" value="1"/>
</dbReference>
<protein>
    <recommendedName>
        <fullName evidence="1">SMP-30/Gluconolactonase/LRE-like region domain-containing protein</fullName>
    </recommendedName>
</protein>
<dbReference type="Pfam" id="PF08450">
    <property type="entry name" value="SGL"/>
    <property type="match status" value="1"/>
</dbReference>
<dbReference type="AlphaFoldDB" id="A0A409YCC9"/>
<name>A0A409YCC9_9AGAR</name>
<organism evidence="2 3">
    <name type="scientific">Panaeolus cyanescens</name>
    <dbReference type="NCBI Taxonomy" id="181874"/>
    <lineage>
        <taxon>Eukaryota</taxon>
        <taxon>Fungi</taxon>
        <taxon>Dikarya</taxon>
        <taxon>Basidiomycota</taxon>
        <taxon>Agaricomycotina</taxon>
        <taxon>Agaricomycetes</taxon>
        <taxon>Agaricomycetidae</taxon>
        <taxon>Agaricales</taxon>
        <taxon>Agaricineae</taxon>
        <taxon>Galeropsidaceae</taxon>
        <taxon>Panaeolus</taxon>
    </lineage>
</organism>
<evidence type="ECO:0000259" key="1">
    <source>
        <dbReference type="Pfam" id="PF08450"/>
    </source>
</evidence>
<dbReference type="SUPFAM" id="SSF63829">
    <property type="entry name" value="Calcium-dependent phosphotriesterase"/>
    <property type="match status" value="1"/>
</dbReference>
<dbReference type="InterPro" id="IPR052988">
    <property type="entry name" value="Oryzine_lactonohydrolase"/>
</dbReference>
<dbReference type="Gene3D" id="2.120.10.30">
    <property type="entry name" value="TolB, C-terminal domain"/>
    <property type="match status" value="1"/>
</dbReference>
<dbReference type="OrthoDB" id="423498at2759"/>
<reference evidence="2 3" key="1">
    <citation type="journal article" date="2018" name="Evol. Lett.">
        <title>Horizontal gene cluster transfer increased hallucinogenic mushroom diversity.</title>
        <authorList>
            <person name="Reynolds H.T."/>
            <person name="Vijayakumar V."/>
            <person name="Gluck-Thaler E."/>
            <person name="Korotkin H.B."/>
            <person name="Matheny P.B."/>
            <person name="Slot J.C."/>
        </authorList>
    </citation>
    <scope>NUCLEOTIDE SEQUENCE [LARGE SCALE GENOMIC DNA]</scope>
    <source>
        <strain evidence="2 3">2629</strain>
    </source>
</reference>
<gene>
    <name evidence="2" type="ORF">CVT24_000965</name>
</gene>